<dbReference type="InterPro" id="IPR027848">
    <property type="entry name" value="DUF4494"/>
</dbReference>
<accession>A0AAF0B7Y0</accession>
<proteinExistence type="predicted"/>
<dbReference type="EMBL" id="CP116613">
    <property type="protein sequence ID" value="WCF98640.1"/>
    <property type="molecule type" value="Genomic_DNA"/>
</dbReference>
<dbReference type="Pfam" id="PF14902">
    <property type="entry name" value="DUF4494"/>
    <property type="match status" value="1"/>
</dbReference>
<dbReference type="AlphaFoldDB" id="A0AAF0B7Y0"/>
<sequence length="132" mass="14810">MSLFEVKVSYWGSDEIGATKKFREFYLVDAVSCTDAEARIRAELDGAKDLSVQSVKELKSTFLENDEEEGYIYKAKVSRLSIDEKNGREIEEVSTSYLRAADIQDALEAACEGEYACNVIALERTKYTGIVI</sequence>
<evidence type="ECO:0000313" key="2">
    <source>
        <dbReference type="Proteomes" id="UP001179540"/>
    </source>
</evidence>
<organism evidence="1 2">
    <name type="scientific">Porphyromonas gingivalis</name>
    <name type="common">Bacteroides gingivalis</name>
    <dbReference type="NCBI Taxonomy" id="837"/>
    <lineage>
        <taxon>Bacteria</taxon>
        <taxon>Pseudomonadati</taxon>
        <taxon>Bacteroidota</taxon>
        <taxon>Bacteroidia</taxon>
        <taxon>Bacteroidales</taxon>
        <taxon>Porphyromonadaceae</taxon>
        <taxon>Porphyromonas</taxon>
    </lineage>
</organism>
<name>A0AAF0B7Y0_PORGN</name>
<dbReference type="Proteomes" id="UP001179540">
    <property type="component" value="Chromosome"/>
</dbReference>
<evidence type="ECO:0000313" key="1">
    <source>
        <dbReference type="EMBL" id="WCF98640.1"/>
    </source>
</evidence>
<gene>
    <name evidence="1" type="ORF">NY149_09055</name>
</gene>
<protein>
    <submittedName>
        <fullName evidence="1">DUF4494 family protein</fullName>
    </submittedName>
</protein>
<dbReference type="RefSeq" id="WP_271912364.1">
    <property type="nucleotide sequence ID" value="NZ_CP116613.1"/>
</dbReference>
<reference evidence="1" key="1">
    <citation type="submission" date="2023-01" db="EMBL/GenBank/DDBJ databases">
        <title>Phages are important unrecognized players in the ecology of the oral pathogen Porphyromonas gingivalis.</title>
        <authorList>
            <person name="Matrishin C.B."/>
            <person name="Kauffman K.M."/>
        </authorList>
    </citation>
    <scope>NUCLEOTIDE SEQUENCE</scope>
    <source>
        <strain evidence="1">HG1691old</strain>
    </source>
</reference>